<feature type="domain" description="Glycosyltransferase RgtA/B/C/D-like" evidence="9">
    <location>
        <begin position="99"/>
        <end position="257"/>
    </location>
</feature>
<evidence type="ECO:0000256" key="4">
    <source>
        <dbReference type="ARBA" id="ARBA00022679"/>
    </source>
</evidence>
<gene>
    <name evidence="10" type="ORF">BJP34_28460</name>
</gene>
<organism evidence="10 11">
    <name type="scientific">Moorena producens PAL-8-15-08-1</name>
    <dbReference type="NCBI Taxonomy" id="1458985"/>
    <lineage>
        <taxon>Bacteria</taxon>
        <taxon>Bacillati</taxon>
        <taxon>Cyanobacteriota</taxon>
        <taxon>Cyanophyceae</taxon>
        <taxon>Coleofasciculales</taxon>
        <taxon>Coleofasciculaceae</taxon>
        <taxon>Moorena</taxon>
    </lineage>
</organism>
<evidence type="ECO:0000256" key="6">
    <source>
        <dbReference type="ARBA" id="ARBA00022989"/>
    </source>
</evidence>
<dbReference type="GO" id="GO:0010041">
    <property type="term" value="P:response to iron(III) ion"/>
    <property type="evidence" value="ECO:0007669"/>
    <property type="project" value="TreeGrafter"/>
</dbReference>
<keyword evidence="3" id="KW-0328">Glycosyltransferase</keyword>
<dbReference type="EMBL" id="CP017599">
    <property type="protein sequence ID" value="AOX02849.1"/>
    <property type="molecule type" value="Genomic_DNA"/>
</dbReference>
<accession>A0A1D8TYW7</accession>
<name>A0A1D8TYW7_9CYAN</name>
<feature type="transmembrane region" description="Helical" evidence="8">
    <location>
        <begin position="124"/>
        <end position="144"/>
    </location>
</feature>
<dbReference type="KEGG" id="mpro:BJP34_28460"/>
<feature type="transmembrane region" description="Helical" evidence="8">
    <location>
        <begin position="15"/>
        <end position="33"/>
    </location>
</feature>
<proteinExistence type="predicted"/>
<evidence type="ECO:0000256" key="8">
    <source>
        <dbReference type="SAM" id="Phobius"/>
    </source>
</evidence>
<dbReference type="InterPro" id="IPR038731">
    <property type="entry name" value="RgtA/B/C-like"/>
</dbReference>
<dbReference type="Proteomes" id="UP000177870">
    <property type="component" value="Chromosome"/>
</dbReference>
<protein>
    <recommendedName>
        <fullName evidence="9">Glycosyltransferase RgtA/B/C/D-like domain-containing protein</fullName>
    </recommendedName>
</protein>
<keyword evidence="5 8" id="KW-0812">Transmembrane</keyword>
<dbReference type="PANTHER" id="PTHR33908:SF3">
    <property type="entry name" value="UNDECAPRENYL PHOSPHATE-ALPHA-4-AMINO-4-DEOXY-L-ARABINOSE ARABINOSYL TRANSFERASE"/>
    <property type="match status" value="1"/>
</dbReference>
<evidence type="ECO:0000256" key="5">
    <source>
        <dbReference type="ARBA" id="ARBA00022692"/>
    </source>
</evidence>
<sequence length="536" mass="61722">MGNHLKFNRPTSGQWSKYLILIILLLGIGFRLVNIDKKVYWIDEAYTSLRISGYTKAEIIQEIDGRQINVKDLQQYQRPNDNKDVGDTIQGLALHEPQHSPLYFVMAHFWAKLFGYSVTVMRSLPALISLLTLPCIYWLCLELFESPLTGWIAIALLCVSPFHVLYAQEARQYSLWTLTTLLSSIALLRAMRLSTLMSWVIYGITVSLNLYSYLLSGLVFIGHGIYVFCIEKFRLSKQLVRYGLASLFGIIAFLPWLRLVIENGIELGDWADKETPLGKLITRWLINLSSVFFDIQIGYNNPLFDVRSGRDLKFSYDHLLIYFDILILIIVGYSIYFIFRHSQQRVWLFILTMIAVVGMFPIAQDLILGGQRSSMARYFIPCYLGIQLAVAYLLAKKINPLNGKTIKQQQLWRLVAITVISGGVLSCAISSQAETWWHKYSNYYTPEEAHIINEANRPLVISSDIMRLVSLSYLLDPKATLQLIDTKDSPKVFSSFSDVFLYRPSPKLRQKFEEESPYDVKPAHKRKHLWKLVLVR</sequence>
<comment type="subcellular location">
    <subcellularLocation>
        <location evidence="1">Cell membrane</location>
        <topology evidence="1">Multi-pass membrane protein</topology>
    </subcellularLocation>
</comment>
<feature type="transmembrane region" description="Helical" evidence="8">
    <location>
        <begin position="345"/>
        <end position="363"/>
    </location>
</feature>
<dbReference type="OrthoDB" id="495800at2"/>
<evidence type="ECO:0000313" key="11">
    <source>
        <dbReference type="Proteomes" id="UP000177870"/>
    </source>
</evidence>
<feature type="transmembrane region" description="Helical" evidence="8">
    <location>
        <begin position="319"/>
        <end position="339"/>
    </location>
</feature>
<feature type="transmembrane region" description="Helical" evidence="8">
    <location>
        <begin position="173"/>
        <end position="191"/>
    </location>
</feature>
<feature type="transmembrane region" description="Helical" evidence="8">
    <location>
        <begin position="150"/>
        <end position="166"/>
    </location>
</feature>
<dbReference type="GO" id="GO:0009103">
    <property type="term" value="P:lipopolysaccharide biosynthetic process"/>
    <property type="evidence" value="ECO:0007669"/>
    <property type="project" value="UniProtKB-ARBA"/>
</dbReference>
<dbReference type="GO" id="GO:0016763">
    <property type="term" value="F:pentosyltransferase activity"/>
    <property type="evidence" value="ECO:0007669"/>
    <property type="project" value="TreeGrafter"/>
</dbReference>
<dbReference type="PANTHER" id="PTHR33908">
    <property type="entry name" value="MANNOSYLTRANSFERASE YKCB-RELATED"/>
    <property type="match status" value="1"/>
</dbReference>
<evidence type="ECO:0000259" key="9">
    <source>
        <dbReference type="Pfam" id="PF13231"/>
    </source>
</evidence>
<dbReference type="Pfam" id="PF13231">
    <property type="entry name" value="PMT_2"/>
    <property type="match status" value="1"/>
</dbReference>
<keyword evidence="4" id="KW-0808">Transferase</keyword>
<keyword evidence="7 8" id="KW-0472">Membrane</keyword>
<feature type="transmembrane region" description="Helical" evidence="8">
    <location>
        <begin position="242"/>
        <end position="261"/>
    </location>
</feature>
<evidence type="ECO:0000256" key="1">
    <source>
        <dbReference type="ARBA" id="ARBA00004651"/>
    </source>
</evidence>
<feature type="transmembrane region" description="Helical" evidence="8">
    <location>
        <begin position="410"/>
        <end position="429"/>
    </location>
</feature>
<keyword evidence="2" id="KW-1003">Cell membrane</keyword>
<dbReference type="STRING" id="1458985.BJP34_28460"/>
<reference evidence="11" key="1">
    <citation type="submission" date="2016-10" db="EMBL/GenBank/DDBJ databases">
        <title>Comparative genomics uncovers the prolific and rare metabolic potential of the cyanobacterial genus Moorea.</title>
        <authorList>
            <person name="Leao T."/>
            <person name="Castelao G."/>
            <person name="Korobeynikov A."/>
            <person name="Monroe E.A."/>
            <person name="Podell S."/>
            <person name="Glukhov E."/>
            <person name="Allen E."/>
            <person name="Gerwick W.H."/>
            <person name="Gerwick L."/>
        </authorList>
    </citation>
    <scope>NUCLEOTIDE SEQUENCE [LARGE SCALE GENOMIC DNA]</scope>
    <source>
        <strain evidence="11">PAL-8-15-08-1</strain>
    </source>
</reference>
<dbReference type="AlphaFoldDB" id="A0A1D8TYW7"/>
<evidence type="ECO:0000256" key="7">
    <source>
        <dbReference type="ARBA" id="ARBA00023136"/>
    </source>
</evidence>
<feature type="transmembrane region" description="Helical" evidence="8">
    <location>
        <begin position="211"/>
        <end position="230"/>
    </location>
</feature>
<keyword evidence="6 8" id="KW-1133">Transmembrane helix</keyword>
<evidence type="ECO:0000256" key="2">
    <source>
        <dbReference type="ARBA" id="ARBA00022475"/>
    </source>
</evidence>
<dbReference type="RefSeq" id="WP_070395246.1">
    <property type="nucleotide sequence ID" value="NZ_CP017599.1"/>
</dbReference>
<feature type="transmembrane region" description="Helical" evidence="8">
    <location>
        <begin position="375"/>
        <end position="395"/>
    </location>
</feature>
<evidence type="ECO:0000256" key="3">
    <source>
        <dbReference type="ARBA" id="ARBA00022676"/>
    </source>
</evidence>
<evidence type="ECO:0000313" key="10">
    <source>
        <dbReference type="EMBL" id="AOX02849.1"/>
    </source>
</evidence>
<dbReference type="GO" id="GO:0005886">
    <property type="term" value="C:plasma membrane"/>
    <property type="evidence" value="ECO:0007669"/>
    <property type="project" value="UniProtKB-SubCell"/>
</dbReference>
<dbReference type="InterPro" id="IPR050297">
    <property type="entry name" value="LipidA_mod_glycosyltrf_83"/>
</dbReference>